<dbReference type="EMBL" id="CM037619">
    <property type="protein sequence ID" value="KAH8007649.1"/>
    <property type="molecule type" value="Genomic_DNA"/>
</dbReference>
<gene>
    <name evidence="1" type="ORF">K3G42_024843</name>
</gene>
<evidence type="ECO:0000313" key="2">
    <source>
        <dbReference type="Proteomes" id="UP000827872"/>
    </source>
</evidence>
<protein>
    <submittedName>
        <fullName evidence="1">Uncharacterized protein</fullName>
    </submittedName>
</protein>
<evidence type="ECO:0000313" key="1">
    <source>
        <dbReference type="EMBL" id="KAH8007649.1"/>
    </source>
</evidence>
<proteinExistence type="predicted"/>
<reference evidence="1" key="1">
    <citation type="submission" date="2021-08" db="EMBL/GenBank/DDBJ databases">
        <title>The first chromosome-level gecko genome reveals the dynamic sex chromosomes of Neotropical dwarf geckos (Sphaerodactylidae: Sphaerodactylus).</title>
        <authorList>
            <person name="Pinto B.J."/>
            <person name="Keating S.E."/>
            <person name="Gamble T."/>
        </authorList>
    </citation>
    <scope>NUCLEOTIDE SEQUENCE</scope>
    <source>
        <strain evidence="1">TG3544</strain>
    </source>
</reference>
<name>A0ACB8FRE7_9SAUR</name>
<sequence>MHLLCVVALLGLVMLCISYQPDEKTCVQFAIKVAYFLLSTLSLVVCVLAVAFASYCYSQITQFTCETISETCQCKLDTEDPLSRTFIYQDVAECPDFLGIFKLYLLIQIVLNLLAALVGFAACFVMWKDRYQVFYVGIRLYPSTVTGVQQQKV</sequence>
<keyword evidence="2" id="KW-1185">Reference proteome</keyword>
<organism evidence="1 2">
    <name type="scientific">Sphaerodactylus townsendi</name>
    <dbReference type="NCBI Taxonomy" id="933632"/>
    <lineage>
        <taxon>Eukaryota</taxon>
        <taxon>Metazoa</taxon>
        <taxon>Chordata</taxon>
        <taxon>Craniata</taxon>
        <taxon>Vertebrata</taxon>
        <taxon>Euteleostomi</taxon>
        <taxon>Lepidosauria</taxon>
        <taxon>Squamata</taxon>
        <taxon>Bifurcata</taxon>
        <taxon>Gekkota</taxon>
        <taxon>Sphaerodactylidae</taxon>
        <taxon>Sphaerodactylus</taxon>
    </lineage>
</organism>
<accession>A0ACB8FRE7</accession>
<dbReference type="Proteomes" id="UP000827872">
    <property type="component" value="Linkage Group LG06"/>
</dbReference>
<comment type="caution">
    <text evidence="1">The sequence shown here is derived from an EMBL/GenBank/DDBJ whole genome shotgun (WGS) entry which is preliminary data.</text>
</comment>